<accession>A0A5N6SDG0</accession>
<protein>
    <recommendedName>
        <fullName evidence="4">Secreted protein</fullName>
    </recommendedName>
</protein>
<evidence type="ECO:0000313" key="2">
    <source>
        <dbReference type="EMBL" id="KAE8131433.1"/>
    </source>
</evidence>
<name>A0A5N6SDG0_ASPPS</name>
<evidence type="ECO:0000256" key="1">
    <source>
        <dbReference type="SAM" id="SignalP"/>
    </source>
</evidence>
<dbReference type="RefSeq" id="XP_031907496.1">
    <property type="nucleotide sequence ID" value="XM_032056276.1"/>
</dbReference>
<proteinExistence type="predicted"/>
<organism evidence="2 3">
    <name type="scientific">Aspergillus pseudotamarii</name>
    <dbReference type="NCBI Taxonomy" id="132259"/>
    <lineage>
        <taxon>Eukaryota</taxon>
        <taxon>Fungi</taxon>
        <taxon>Dikarya</taxon>
        <taxon>Ascomycota</taxon>
        <taxon>Pezizomycotina</taxon>
        <taxon>Eurotiomycetes</taxon>
        <taxon>Eurotiomycetidae</taxon>
        <taxon>Eurotiales</taxon>
        <taxon>Aspergillaceae</taxon>
        <taxon>Aspergillus</taxon>
        <taxon>Aspergillus subgen. Circumdati</taxon>
    </lineage>
</organism>
<sequence>MLNITLLLLLLFSPRFQVPLCPEFKSYFGLNPKAITTRNLQTPQARHNVNCPFSKLQKASIHVINVLIVI</sequence>
<dbReference type="Proteomes" id="UP000325672">
    <property type="component" value="Unassembled WGS sequence"/>
</dbReference>
<dbReference type="EMBL" id="ML743660">
    <property type="protein sequence ID" value="KAE8131433.1"/>
    <property type="molecule type" value="Genomic_DNA"/>
</dbReference>
<feature type="signal peptide" evidence="1">
    <location>
        <begin position="1"/>
        <end position="17"/>
    </location>
</feature>
<reference evidence="2 3" key="1">
    <citation type="submission" date="2019-04" db="EMBL/GenBank/DDBJ databases">
        <title>Friends and foes A comparative genomics study of 23 Aspergillus species from section Flavi.</title>
        <authorList>
            <consortium name="DOE Joint Genome Institute"/>
            <person name="Kjaerbolling I."/>
            <person name="Vesth T."/>
            <person name="Frisvad J.C."/>
            <person name="Nybo J.L."/>
            <person name="Theobald S."/>
            <person name="Kildgaard S."/>
            <person name="Isbrandt T."/>
            <person name="Kuo A."/>
            <person name="Sato A."/>
            <person name="Lyhne E.K."/>
            <person name="Kogle M.E."/>
            <person name="Wiebenga A."/>
            <person name="Kun R.S."/>
            <person name="Lubbers R.J."/>
            <person name="Makela M.R."/>
            <person name="Barry K."/>
            <person name="Chovatia M."/>
            <person name="Clum A."/>
            <person name="Daum C."/>
            <person name="Haridas S."/>
            <person name="He G."/>
            <person name="LaButti K."/>
            <person name="Lipzen A."/>
            <person name="Mondo S."/>
            <person name="Riley R."/>
            <person name="Salamov A."/>
            <person name="Simmons B.A."/>
            <person name="Magnuson J.K."/>
            <person name="Henrissat B."/>
            <person name="Mortensen U.H."/>
            <person name="Larsen T.O."/>
            <person name="Devries R.P."/>
            <person name="Grigoriev I.V."/>
            <person name="Machida M."/>
            <person name="Baker S.E."/>
            <person name="Andersen M.R."/>
        </authorList>
    </citation>
    <scope>NUCLEOTIDE SEQUENCE [LARGE SCALE GENOMIC DNA]</scope>
    <source>
        <strain evidence="2 3">CBS 117625</strain>
    </source>
</reference>
<evidence type="ECO:0000313" key="3">
    <source>
        <dbReference type="Proteomes" id="UP000325672"/>
    </source>
</evidence>
<feature type="chain" id="PRO_5024834252" description="Secreted protein" evidence="1">
    <location>
        <begin position="18"/>
        <end position="70"/>
    </location>
</feature>
<dbReference type="GeneID" id="43640486"/>
<keyword evidence="3" id="KW-1185">Reference proteome</keyword>
<dbReference type="AlphaFoldDB" id="A0A5N6SDG0"/>
<keyword evidence="1" id="KW-0732">Signal</keyword>
<evidence type="ECO:0008006" key="4">
    <source>
        <dbReference type="Google" id="ProtNLM"/>
    </source>
</evidence>
<gene>
    <name evidence="2" type="ORF">BDV38DRAFT_264360</name>
</gene>